<dbReference type="Proteomes" id="UP000201360">
    <property type="component" value="Segment"/>
</dbReference>
<sequence length="41" mass="4442">MKPVIREALEVASLLKGEKDALDLLADVLVGLIVDTYGPEF</sequence>
<accession>W8ECM4</accession>
<dbReference type="EMBL" id="KJ192196">
    <property type="protein sequence ID" value="AHJ86432.1"/>
    <property type="molecule type" value="Genomic_DNA"/>
</dbReference>
<evidence type="ECO:0000313" key="1">
    <source>
        <dbReference type="EMBL" id="AHJ86432.1"/>
    </source>
</evidence>
<organism evidence="1 2">
    <name type="scientific">Mycobacterium phage 40AC</name>
    <dbReference type="NCBI Taxonomy" id="1458717"/>
    <lineage>
        <taxon>Viruses</taxon>
        <taxon>Duplodnaviria</taxon>
        <taxon>Heunggongvirae</taxon>
        <taxon>Uroviricota</taxon>
        <taxon>Caudoviricetes</taxon>
        <taxon>Santafevirus</taxon>
        <taxon>Santafevirus sf40AC</taxon>
    </lineage>
</organism>
<proteinExistence type="predicted"/>
<dbReference type="KEGG" id="vg:18506304"/>
<reference evidence="1 2" key="1">
    <citation type="journal article" date="2014" name="Genome Announc.">
        <title>Complete genome sequences of nine mycobacteriophages.</title>
        <authorList>
            <person name="Franceschelli J.J."/>
            <person name="Suarez C.A."/>
            <person name="Teran L."/>
            <person name="Raya R.R."/>
            <person name="Morbidoni H.R."/>
        </authorList>
    </citation>
    <scope>NUCLEOTIDE SEQUENCE [LARGE SCALE GENOMIC DNA]</scope>
</reference>
<dbReference type="RefSeq" id="YP_009009902.1">
    <property type="nucleotide sequence ID" value="NC_023607.1"/>
</dbReference>
<keyword evidence="2" id="KW-1185">Reference proteome</keyword>
<name>W8ECM4_9CAUD</name>
<evidence type="ECO:0000313" key="2">
    <source>
        <dbReference type="Proteomes" id="UP000201360"/>
    </source>
</evidence>
<gene>
    <name evidence="1" type="ORF">40AC_69</name>
</gene>
<protein>
    <submittedName>
        <fullName evidence="1">Uncharacterized protein</fullName>
    </submittedName>
</protein>